<evidence type="ECO:0000256" key="6">
    <source>
        <dbReference type="ARBA" id="ARBA00023211"/>
    </source>
</evidence>
<sequence length="225" mass="26400">MIDHFWRLLLSYFLKDFGEKGDYVNIDEIKEIFKDHSPKPIGVENCFSVLIPLIQKDNSLHLLYELRSKTLKRQPGEVSFPGGEIETNETPKNAAIRESCEELNLQPHNIEILGAADYLLTPFNYLIYSYVGFLNINVNIIKPNEEVEEVFTVPLEYLLSHDPLVHNTYLTNETDEGFPYDLIPNGKDYNWRVGKYPVYFYIYKDKIIWGITARLTYEFIKKLRH</sequence>
<accession>A0ABX9UF11</accession>
<dbReference type="Pfam" id="PF00293">
    <property type="entry name" value="NUDIX"/>
    <property type="match status" value="1"/>
</dbReference>
<dbReference type="EMBL" id="REFG01000001">
    <property type="protein sequence ID" value="RMA76364.1"/>
    <property type="molecule type" value="Genomic_DNA"/>
</dbReference>
<evidence type="ECO:0000313" key="8">
    <source>
        <dbReference type="EMBL" id="RMA76364.1"/>
    </source>
</evidence>
<dbReference type="PANTHER" id="PTHR12992:SF11">
    <property type="entry name" value="MITOCHONDRIAL COENZYME A DIPHOSPHATASE NUDT8"/>
    <property type="match status" value="1"/>
</dbReference>
<dbReference type="PROSITE" id="PS51462">
    <property type="entry name" value="NUDIX"/>
    <property type="match status" value="1"/>
</dbReference>
<feature type="domain" description="Nudix hydrolase" evidence="7">
    <location>
        <begin position="44"/>
        <end position="177"/>
    </location>
</feature>
<dbReference type="CDD" id="cd03426">
    <property type="entry name" value="NUDIX_CoAse_Nudt7"/>
    <property type="match status" value="1"/>
</dbReference>
<comment type="caution">
    <text evidence="8">The sequence shown here is derived from an EMBL/GenBank/DDBJ whole genome shotgun (WGS) entry which is preliminary data.</text>
</comment>
<evidence type="ECO:0000256" key="5">
    <source>
        <dbReference type="ARBA" id="ARBA00022842"/>
    </source>
</evidence>
<keyword evidence="3" id="KW-0479">Metal-binding</keyword>
<dbReference type="PROSITE" id="PS00893">
    <property type="entry name" value="NUDIX_BOX"/>
    <property type="match status" value="1"/>
</dbReference>
<proteinExistence type="predicted"/>
<evidence type="ECO:0000256" key="1">
    <source>
        <dbReference type="ARBA" id="ARBA00001936"/>
    </source>
</evidence>
<evidence type="ECO:0000256" key="2">
    <source>
        <dbReference type="ARBA" id="ARBA00001946"/>
    </source>
</evidence>
<dbReference type="InterPro" id="IPR045121">
    <property type="entry name" value="CoAse"/>
</dbReference>
<keyword evidence="5" id="KW-0460">Magnesium</keyword>
<keyword evidence="6" id="KW-0464">Manganese</keyword>
<keyword evidence="4" id="KW-0378">Hydrolase</keyword>
<reference evidence="8 9" key="1">
    <citation type="submission" date="2018-10" db="EMBL/GenBank/DDBJ databases">
        <title>Genomic Encyclopedia of Type Strains, Phase IV (KMG-IV): sequencing the most valuable type-strain genomes for metagenomic binning, comparative biology and taxonomic classification.</title>
        <authorList>
            <person name="Goeker M."/>
        </authorList>
    </citation>
    <scope>NUCLEOTIDE SEQUENCE [LARGE SCALE GENOMIC DNA]</scope>
    <source>
        <strain evidence="8 9">DSM 13574</strain>
    </source>
</reference>
<name>A0ABX9UF11_9BACT</name>
<protein>
    <submittedName>
        <fullName evidence="8">NUDIX domain-containing protein</fullName>
    </submittedName>
</protein>
<keyword evidence="9" id="KW-1185">Reference proteome</keyword>
<dbReference type="PANTHER" id="PTHR12992">
    <property type="entry name" value="NUDIX HYDROLASE"/>
    <property type="match status" value="1"/>
</dbReference>
<evidence type="ECO:0000313" key="9">
    <source>
        <dbReference type="Proteomes" id="UP000279669"/>
    </source>
</evidence>
<comment type="cofactor">
    <cofactor evidence="2">
        <name>Mg(2+)</name>
        <dbReference type="ChEBI" id="CHEBI:18420"/>
    </cofactor>
</comment>
<organism evidence="8 9">
    <name type="scientific">Petrotoga olearia</name>
    <dbReference type="NCBI Taxonomy" id="156203"/>
    <lineage>
        <taxon>Bacteria</taxon>
        <taxon>Thermotogati</taxon>
        <taxon>Thermotogota</taxon>
        <taxon>Thermotogae</taxon>
        <taxon>Petrotogales</taxon>
        <taxon>Petrotogaceae</taxon>
        <taxon>Petrotoga</taxon>
    </lineage>
</organism>
<evidence type="ECO:0000259" key="7">
    <source>
        <dbReference type="PROSITE" id="PS51462"/>
    </source>
</evidence>
<dbReference type="InterPro" id="IPR020084">
    <property type="entry name" value="NUDIX_hydrolase_CS"/>
</dbReference>
<evidence type="ECO:0000256" key="3">
    <source>
        <dbReference type="ARBA" id="ARBA00022723"/>
    </source>
</evidence>
<dbReference type="Proteomes" id="UP000279669">
    <property type="component" value="Unassembled WGS sequence"/>
</dbReference>
<dbReference type="SUPFAM" id="SSF55811">
    <property type="entry name" value="Nudix"/>
    <property type="match status" value="1"/>
</dbReference>
<comment type="cofactor">
    <cofactor evidence="1">
        <name>Mn(2+)</name>
        <dbReference type="ChEBI" id="CHEBI:29035"/>
    </cofactor>
</comment>
<evidence type="ECO:0000256" key="4">
    <source>
        <dbReference type="ARBA" id="ARBA00022801"/>
    </source>
</evidence>
<gene>
    <name evidence="8" type="ORF">C8D75_0005</name>
</gene>
<dbReference type="Gene3D" id="3.90.79.10">
    <property type="entry name" value="Nucleoside Triphosphate Pyrophosphohydrolase"/>
    <property type="match status" value="1"/>
</dbReference>
<dbReference type="InterPro" id="IPR000086">
    <property type="entry name" value="NUDIX_hydrolase_dom"/>
</dbReference>
<dbReference type="InterPro" id="IPR015797">
    <property type="entry name" value="NUDIX_hydrolase-like_dom_sf"/>
</dbReference>